<comment type="catalytic activity">
    <reaction evidence="5 8">
        <text>L-proline + NADP(+) = (S)-1-pyrroline-5-carboxylate + NADPH + 2 H(+)</text>
        <dbReference type="Rhea" id="RHEA:14109"/>
        <dbReference type="ChEBI" id="CHEBI:15378"/>
        <dbReference type="ChEBI" id="CHEBI:17388"/>
        <dbReference type="ChEBI" id="CHEBI:57783"/>
        <dbReference type="ChEBI" id="CHEBI:58349"/>
        <dbReference type="ChEBI" id="CHEBI:60039"/>
        <dbReference type="EC" id="1.5.1.2"/>
    </reaction>
</comment>
<protein>
    <recommendedName>
        <fullName evidence="5 6">Pyrroline-5-carboxylate reductase</fullName>
        <shortName evidence="5">P5C reductase</shortName>
        <shortName evidence="5">P5CR</shortName>
        <ecNumber evidence="5 6">1.5.1.2</ecNumber>
    </recommendedName>
    <alternativeName>
        <fullName evidence="5">PCA reductase</fullName>
    </alternativeName>
</protein>
<evidence type="ECO:0000256" key="7">
    <source>
        <dbReference type="PIRSR" id="PIRSR000193-1"/>
    </source>
</evidence>
<evidence type="ECO:0000313" key="11">
    <source>
        <dbReference type="EMBL" id="RII43774.1"/>
    </source>
</evidence>
<evidence type="ECO:0000256" key="3">
    <source>
        <dbReference type="ARBA" id="ARBA00023002"/>
    </source>
</evidence>
<feature type="domain" description="Pyrroline-5-carboxylate reductase catalytic N-terminal" evidence="9">
    <location>
        <begin position="4"/>
        <end position="103"/>
    </location>
</feature>
<comment type="function">
    <text evidence="4 5">Catalyzes the reduction of 1-pyrroline-5-carboxylate (PCA) to L-proline.</text>
</comment>
<dbReference type="NCBIfam" id="TIGR00112">
    <property type="entry name" value="proC"/>
    <property type="match status" value="1"/>
</dbReference>
<dbReference type="GO" id="GO:0004735">
    <property type="term" value="F:pyrroline-5-carboxylate reductase activity"/>
    <property type="evidence" value="ECO:0007669"/>
    <property type="project" value="UniProtKB-UniRule"/>
</dbReference>
<comment type="similarity">
    <text evidence="1 5 8">Belongs to the pyrroline-5-carboxylate reductase family.</text>
</comment>
<dbReference type="InterPro" id="IPR029036">
    <property type="entry name" value="P5CR_dimer"/>
</dbReference>
<dbReference type="GO" id="GO:0055129">
    <property type="term" value="P:L-proline biosynthetic process"/>
    <property type="evidence" value="ECO:0007669"/>
    <property type="project" value="UniProtKB-UniRule"/>
</dbReference>
<gene>
    <name evidence="5" type="primary">proC</name>
    <name evidence="11" type="ORF">DWB68_00650</name>
</gene>
<dbReference type="PANTHER" id="PTHR11645">
    <property type="entry name" value="PYRROLINE-5-CARBOXYLATE REDUCTASE"/>
    <property type="match status" value="1"/>
</dbReference>
<reference evidence="11 12" key="1">
    <citation type="submission" date="2018-07" db="EMBL/GenBank/DDBJ databases">
        <title>Arthrobacter sp. nov., isolated from raw cow's milk with high bacterial count.</title>
        <authorList>
            <person name="Hahne J."/>
            <person name="Isele D."/>
            <person name="Lipski A."/>
        </authorList>
    </citation>
    <scope>NUCLEOTIDE SEQUENCE [LARGE SCALE GENOMIC DNA]</scope>
    <source>
        <strain evidence="11 12">JZ R-35</strain>
    </source>
</reference>
<comment type="subcellular location">
    <subcellularLocation>
        <location evidence="5">Cytoplasm</location>
    </subcellularLocation>
</comment>
<keyword evidence="12" id="KW-1185">Reference proteome</keyword>
<feature type="binding site" evidence="7">
    <location>
        <begin position="8"/>
        <end position="13"/>
    </location>
    <ligand>
        <name>NADP(+)</name>
        <dbReference type="ChEBI" id="CHEBI:58349"/>
    </ligand>
</feature>
<keyword evidence="5" id="KW-0963">Cytoplasm</keyword>
<dbReference type="UniPathway" id="UPA00098">
    <property type="reaction ID" value="UER00361"/>
</dbReference>
<dbReference type="GO" id="GO:0005737">
    <property type="term" value="C:cytoplasm"/>
    <property type="evidence" value="ECO:0007669"/>
    <property type="project" value="UniProtKB-SubCell"/>
</dbReference>
<organism evidence="11 12">
    <name type="scientific">Galactobacter valiniphilus</name>
    <dbReference type="NCBI Taxonomy" id="2676122"/>
    <lineage>
        <taxon>Bacteria</taxon>
        <taxon>Bacillati</taxon>
        <taxon>Actinomycetota</taxon>
        <taxon>Actinomycetes</taxon>
        <taxon>Micrococcales</taxon>
        <taxon>Micrococcaceae</taxon>
        <taxon>Galactobacter</taxon>
    </lineage>
</organism>
<dbReference type="Pfam" id="PF14748">
    <property type="entry name" value="P5CR_dimer"/>
    <property type="match status" value="1"/>
</dbReference>
<evidence type="ECO:0000256" key="5">
    <source>
        <dbReference type="HAMAP-Rule" id="MF_01925"/>
    </source>
</evidence>
<dbReference type="InterPro" id="IPR036291">
    <property type="entry name" value="NAD(P)-bd_dom_sf"/>
</dbReference>
<evidence type="ECO:0000256" key="2">
    <source>
        <dbReference type="ARBA" id="ARBA00022857"/>
    </source>
</evidence>
<evidence type="ECO:0000256" key="8">
    <source>
        <dbReference type="RuleBase" id="RU003903"/>
    </source>
</evidence>
<dbReference type="PIRSF" id="PIRSF000193">
    <property type="entry name" value="Pyrrol-5-carb_rd"/>
    <property type="match status" value="1"/>
</dbReference>
<evidence type="ECO:0000313" key="12">
    <source>
        <dbReference type="Proteomes" id="UP000265419"/>
    </source>
</evidence>
<dbReference type="EC" id="1.5.1.2" evidence="5 6"/>
<feature type="binding site" evidence="7">
    <location>
        <position position="62"/>
    </location>
    <ligand>
        <name>NADPH</name>
        <dbReference type="ChEBI" id="CHEBI:57783"/>
    </ligand>
</feature>
<comment type="catalytic activity">
    <reaction evidence="5">
        <text>L-proline + NAD(+) = (S)-1-pyrroline-5-carboxylate + NADH + 2 H(+)</text>
        <dbReference type="Rhea" id="RHEA:14105"/>
        <dbReference type="ChEBI" id="CHEBI:15378"/>
        <dbReference type="ChEBI" id="CHEBI:17388"/>
        <dbReference type="ChEBI" id="CHEBI:57540"/>
        <dbReference type="ChEBI" id="CHEBI:57945"/>
        <dbReference type="ChEBI" id="CHEBI:60039"/>
        <dbReference type="EC" id="1.5.1.2"/>
    </reaction>
</comment>
<feature type="binding site" evidence="7">
    <location>
        <position position="35"/>
    </location>
    <ligand>
        <name>NADP(+)</name>
        <dbReference type="ChEBI" id="CHEBI:58349"/>
    </ligand>
</feature>
<evidence type="ECO:0000259" key="10">
    <source>
        <dbReference type="Pfam" id="PF14748"/>
    </source>
</evidence>
<dbReference type="Pfam" id="PF03807">
    <property type="entry name" value="F420_oxidored"/>
    <property type="match status" value="1"/>
</dbReference>
<dbReference type="PROSITE" id="PS00521">
    <property type="entry name" value="P5CR"/>
    <property type="match status" value="1"/>
</dbReference>
<evidence type="ECO:0000256" key="4">
    <source>
        <dbReference type="ARBA" id="ARBA00058118"/>
    </source>
</evidence>
<dbReference type="EMBL" id="QQXK01000001">
    <property type="protein sequence ID" value="RII43774.1"/>
    <property type="molecule type" value="Genomic_DNA"/>
</dbReference>
<keyword evidence="2 5" id="KW-0521">NADP</keyword>
<dbReference type="InterPro" id="IPR028939">
    <property type="entry name" value="P5C_Rdtase_cat_N"/>
</dbReference>
<evidence type="ECO:0000259" key="9">
    <source>
        <dbReference type="Pfam" id="PF03807"/>
    </source>
</evidence>
<dbReference type="InterPro" id="IPR053790">
    <property type="entry name" value="P5CR-like_CS"/>
</dbReference>
<accession>A0A399JEX1</accession>
<feature type="domain" description="Pyrroline-5-carboxylate reductase dimerisation" evidence="10">
    <location>
        <begin position="167"/>
        <end position="271"/>
    </location>
</feature>
<proteinExistence type="inferred from homology"/>
<evidence type="ECO:0000256" key="6">
    <source>
        <dbReference type="NCBIfam" id="TIGR00112"/>
    </source>
</evidence>
<dbReference type="Gene3D" id="3.40.50.720">
    <property type="entry name" value="NAD(P)-binding Rossmann-like Domain"/>
    <property type="match status" value="1"/>
</dbReference>
<dbReference type="SUPFAM" id="SSF48179">
    <property type="entry name" value="6-phosphogluconate dehydrogenase C-terminal domain-like"/>
    <property type="match status" value="1"/>
</dbReference>
<sequence length="276" mass="27298">MTDTIAFLGTGNMNGAILRGLLAAGHPASSLRATTRSGASATALSTETGVEAKAAGEDASANAWAVEGADVVVLGVKPVGIAELARQIAPQLRPDTVVLSVAAAITLATLEAALPAGQPVVRTMPNTPLQVGAGAVGLSRGSSADDAAVASATAVFGASGQVFEVPEAQIDAVSAVSGSGPAYAFYLAEAMADGGVALGLDRELAVKLAAATVAGAGRMLEQEGVDPAALRRAVTSPNGTTERAIAVFDARGVREAIAEGEKAATDRATQLSIELA</sequence>
<dbReference type="AlphaFoldDB" id="A0A399JEX1"/>
<dbReference type="InterPro" id="IPR008927">
    <property type="entry name" value="6-PGluconate_DH-like_C_sf"/>
</dbReference>
<dbReference type="PANTHER" id="PTHR11645:SF0">
    <property type="entry name" value="PYRROLINE-5-CARBOXYLATE REDUCTASE 3"/>
    <property type="match status" value="1"/>
</dbReference>
<dbReference type="Proteomes" id="UP000265419">
    <property type="component" value="Unassembled WGS sequence"/>
</dbReference>
<dbReference type="SUPFAM" id="SSF51735">
    <property type="entry name" value="NAD(P)-binding Rossmann-fold domains"/>
    <property type="match status" value="1"/>
</dbReference>
<keyword evidence="5 8" id="KW-0641">Proline biosynthesis</keyword>
<name>A0A399JEX1_9MICC</name>
<evidence type="ECO:0000256" key="1">
    <source>
        <dbReference type="ARBA" id="ARBA00005525"/>
    </source>
</evidence>
<keyword evidence="5 8" id="KW-0028">Amino-acid biosynthesis</keyword>
<comment type="pathway">
    <text evidence="5 8">Amino-acid biosynthesis; L-proline biosynthesis; L-proline from L-glutamate 5-semialdehyde: step 1/1.</text>
</comment>
<dbReference type="Gene3D" id="1.10.3730.10">
    <property type="entry name" value="ProC C-terminal domain-like"/>
    <property type="match status" value="1"/>
</dbReference>
<keyword evidence="3 5" id="KW-0560">Oxidoreductase</keyword>
<dbReference type="RefSeq" id="WP_119423200.1">
    <property type="nucleotide sequence ID" value="NZ_QQXK01000001.1"/>
</dbReference>
<dbReference type="HAMAP" id="MF_01925">
    <property type="entry name" value="P5C_reductase"/>
    <property type="match status" value="1"/>
</dbReference>
<dbReference type="FunFam" id="1.10.3730.10:FF:000001">
    <property type="entry name" value="Pyrroline-5-carboxylate reductase"/>
    <property type="match status" value="1"/>
</dbReference>
<dbReference type="InterPro" id="IPR000304">
    <property type="entry name" value="Pyrroline-COOH_reductase"/>
</dbReference>
<comment type="caution">
    <text evidence="11">The sequence shown here is derived from an EMBL/GenBank/DDBJ whole genome shotgun (WGS) entry which is preliminary data.</text>
</comment>